<evidence type="ECO:0000256" key="1">
    <source>
        <dbReference type="SAM" id="MobiDB-lite"/>
    </source>
</evidence>
<comment type="caution">
    <text evidence="3">The sequence shown here is derived from an EMBL/GenBank/DDBJ whole genome shotgun (WGS) entry which is preliminary data.</text>
</comment>
<name>A0A8K0L7C4_9PEZI</name>
<dbReference type="EMBL" id="JAESVG020000002">
    <property type="protein sequence ID" value="KAG8630547.1"/>
    <property type="molecule type" value="Genomic_DNA"/>
</dbReference>
<protein>
    <submittedName>
        <fullName evidence="3">Uncharacterized protein</fullName>
    </submittedName>
</protein>
<gene>
    <name evidence="3" type="ORF">KVT40_002166</name>
</gene>
<evidence type="ECO:0000256" key="2">
    <source>
        <dbReference type="SAM" id="SignalP"/>
    </source>
</evidence>
<dbReference type="Proteomes" id="UP000809789">
    <property type="component" value="Unassembled WGS sequence"/>
</dbReference>
<feature type="signal peptide" evidence="2">
    <location>
        <begin position="1"/>
        <end position="20"/>
    </location>
</feature>
<proteinExistence type="predicted"/>
<sequence length="300" mass="31069">MKSSAAFVAVFSLFLISSSGAPITRSKAKAQQAAHTSTSNVGPSSGSTHVPNTPPPPQPFGKNTGALVSINTNPATGGKVNKDTVGQEAVAGYQNIDAHTSKSTHPITSTAVMPGTEAYPDGVAISVSKPTGSTQPRKDGTTQNEERAQNVKAQAEKYDPLTAEVLQQREKNAPVSTGSKPQALPEQNDLSREHAEDVNNIASAKQGQQQGFPGVIPGTQAAAAGDTSMGNGKSKEGATLVDACGTAQDGKQKIDPSCFQVSENRKQQGPPGIEMIPAKEIPQPVHDQMAAKKAAKEKQG</sequence>
<keyword evidence="4" id="KW-1185">Reference proteome</keyword>
<evidence type="ECO:0000313" key="4">
    <source>
        <dbReference type="Proteomes" id="UP000809789"/>
    </source>
</evidence>
<feature type="compositionally biased region" description="Polar residues" evidence="1">
    <location>
        <begin position="33"/>
        <end position="50"/>
    </location>
</feature>
<dbReference type="AlphaFoldDB" id="A0A8K0L7C4"/>
<keyword evidence="2" id="KW-0732">Signal</keyword>
<reference evidence="3" key="1">
    <citation type="submission" date="2021-07" db="EMBL/GenBank/DDBJ databases">
        <title>Elsinoe batatas strain:CRI-CJ2 Genome sequencing and assembly.</title>
        <authorList>
            <person name="Huang L."/>
        </authorList>
    </citation>
    <scope>NUCLEOTIDE SEQUENCE</scope>
    <source>
        <strain evidence="3">CRI-CJ2</strain>
    </source>
</reference>
<feature type="compositionally biased region" description="Polar residues" evidence="1">
    <location>
        <begin position="200"/>
        <end position="211"/>
    </location>
</feature>
<feature type="region of interest" description="Disordered" evidence="1">
    <location>
        <begin position="24"/>
        <end position="81"/>
    </location>
</feature>
<feature type="chain" id="PRO_5035422110" evidence="2">
    <location>
        <begin position="21"/>
        <end position="300"/>
    </location>
</feature>
<evidence type="ECO:0000313" key="3">
    <source>
        <dbReference type="EMBL" id="KAG8630547.1"/>
    </source>
</evidence>
<feature type="compositionally biased region" description="Basic and acidic residues" evidence="1">
    <location>
        <begin position="136"/>
        <end position="159"/>
    </location>
</feature>
<accession>A0A8K0L7C4</accession>
<organism evidence="3 4">
    <name type="scientific">Elsinoe batatas</name>
    <dbReference type="NCBI Taxonomy" id="2601811"/>
    <lineage>
        <taxon>Eukaryota</taxon>
        <taxon>Fungi</taxon>
        <taxon>Dikarya</taxon>
        <taxon>Ascomycota</taxon>
        <taxon>Pezizomycotina</taxon>
        <taxon>Dothideomycetes</taxon>
        <taxon>Dothideomycetidae</taxon>
        <taxon>Myriangiales</taxon>
        <taxon>Elsinoaceae</taxon>
        <taxon>Elsinoe</taxon>
    </lineage>
</organism>
<feature type="region of interest" description="Disordered" evidence="1">
    <location>
        <begin position="123"/>
        <end position="234"/>
    </location>
</feature>